<dbReference type="InterPro" id="IPR018247">
    <property type="entry name" value="EF_Hand_1_Ca_BS"/>
</dbReference>
<proteinExistence type="predicted"/>
<name>A0A8B8BQI8_CRAVI</name>
<reference evidence="6" key="1">
    <citation type="submission" date="2025-08" db="UniProtKB">
        <authorList>
            <consortium name="RefSeq"/>
        </authorList>
    </citation>
    <scope>IDENTIFICATION</scope>
    <source>
        <tissue evidence="6">Whole sample</tissue>
    </source>
</reference>
<dbReference type="RefSeq" id="XP_022305608.1">
    <property type="nucleotide sequence ID" value="XM_022449900.1"/>
</dbReference>
<dbReference type="SMART" id="SM00054">
    <property type="entry name" value="EFh"/>
    <property type="match status" value="3"/>
</dbReference>
<keyword evidence="1" id="KW-0479">Metal-binding</keyword>
<dbReference type="Pfam" id="PF13833">
    <property type="entry name" value="EF-hand_8"/>
    <property type="match status" value="1"/>
</dbReference>
<dbReference type="GO" id="GO:0005509">
    <property type="term" value="F:calcium ion binding"/>
    <property type="evidence" value="ECO:0007669"/>
    <property type="project" value="InterPro"/>
</dbReference>
<evidence type="ECO:0000256" key="2">
    <source>
        <dbReference type="ARBA" id="ARBA00022737"/>
    </source>
</evidence>
<dbReference type="Pfam" id="PF13499">
    <property type="entry name" value="EF-hand_7"/>
    <property type="match status" value="1"/>
</dbReference>
<gene>
    <name evidence="6" type="primary">LOC111112418</name>
</gene>
<feature type="domain" description="EF-hand" evidence="4">
    <location>
        <begin position="144"/>
        <end position="179"/>
    </location>
</feature>
<evidence type="ECO:0000259" key="4">
    <source>
        <dbReference type="PROSITE" id="PS50222"/>
    </source>
</evidence>
<accession>A0A8B8BQI8</accession>
<dbReference type="Gene3D" id="1.10.238.10">
    <property type="entry name" value="EF-hand"/>
    <property type="match status" value="1"/>
</dbReference>
<evidence type="ECO:0000256" key="1">
    <source>
        <dbReference type="ARBA" id="ARBA00022723"/>
    </source>
</evidence>
<dbReference type="PRINTS" id="PR00450">
    <property type="entry name" value="RECOVERIN"/>
</dbReference>
<keyword evidence="2" id="KW-0677">Repeat</keyword>
<keyword evidence="3" id="KW-0106">Calcium</keyword>
<feature type="domain" description="EF-hand" evidence="4">
    <location>
        <begin position="99"/>
        <end position="134"/>
    </location>
</feature>
<dbReference type="PROSITE" id="PS00018">
    <property type="entry name" value="EF_HAND_1"/>
    <property type="match status" value="2"/>
</dbReference>
<dbReference type="AlphaFoldDB" id="A0A8B8BQI8"/>
<dbReference type="KEGG" id="cvn:111112418"/>
<organism evidence="5 6">
    <name type="scientific">Crassostrea virginica</name>
    <name type="common">Eastern oyster</name>
    <dbReference type="NCBI Taxonomy" id="6565"/>
    <lineage>
        <taxon>Eukaryota</taxon>
        <taxon>Metazoa</taxon>
        <taxon>Spiralia</taxon>
        <taxon>Lophotrochozoa</taxon>
        <taxon>Mollusca</taxon>
        <taxon>Bivalvia</taxon>
        <taxon>Autobranchia</taxon>
        <taxon>Pteriomorphia</taxon>
        <taxon>Ostreida</taxon>
        <taxon>Ostreoidea</taxon>
        <taxon>Ostreidae</taxon>
        <taxon>Crassostrea</taxon>
    </lineage>
</organism>
<dbReference type="PROSITE" id="PS50222">
    <property type="entry name" value="EF_HAND_2"/>
    <property type="match status" value="3"/>
</dbReference>
<keyword evidence="5" id="KW-1185">Reference proteome</keyword>
<evidence type="ECO:0000313" key="6">
    <source>
        <dbReference type="RefSeq" id="XP_022305608.1"/>
    </source>
</evidence>
<dbReference type="PANTHER" id="PTHR23055:SF60">
    <property type="entry name" value="CALAXIN"/>
    <property type="match status" value="1"/>
</dbReference>
<dbReference type="PANTHER" id="PTHR23055">
    <property type="entry name" value="CALCIUM BINDING PROTEINS"/>
    <property type="match status" value="1"/>
</dbReference>
<dbReference type="InterPro" id="IPR028846">
    <property type="entry name" value="Recoverin"/>
</dbReference>
<evidence type="ECO:0000313" key="5">
    <source>
        <dbReference type="Proteomes" id="UP000694844"/>
    </source>
</evidence>
<dbReference type="InterPro" id="IPR002048">
    <property type="entry name" value="EF_hand_dom"/>
</dbReference>
<protein>
    <submittedName>
        <fullName evidence="6">EF-hand calcium-binding domain-containing protein 1-like</fullName>
    </submittedName>
</protein>
<evidence type="ECO:0000256" key="3">
    <source>
        <dbReference type="ARBA" id="ARBA00022837"/>
    </source>
</evidence>
<sequence length="207" mass="24238">MSVIKRQDLAKFTEKLLKKKECKFEKQEVEKLITMFANITGGLNNKLDRAKFRDILHISFNMTDDILMDRVFRAFDQDSDNYLTHDEWVLGLSTFLKGAQDDKIKYCFVVYDLNGDGWISREEMFQLLKTSILKHSSEEDQDENIKELVELILKKMDHDHDSRLSMSDFKQAVESEILLLEAFGPCLPSPKLRDAFLKDLNQEESKF</sequence>
<dbReference type="Proteomes" id="UP000694844">
    <property type="component" value="Chromosome 9"/>
</dbReference>
<dbReference type="GeneID" id="111112418"/>
<dbReference type="OrthoDB" id="191686at2759"/>
<feature type="domain" description="EF-hand" evidence="4">
    <location>
        <begin position="63"/>
        <end position="98"/>
    </location>
</feature>
<dbReference type="SUPFAM" id="SSF47473">
    <property type="entry name" value="EF-hand"/>
    <property type="match status" value="1"/>
</dbReference>
<dbReference type="InterPro" id="IPR011992">
    <property type="entry name" value="EF-hand-dom_pair"/>
</dbReference>